<accession>A0A6J4LT07</accession>
<dbReference type="SUPFAM" id="SSF50789">
    <property type="entry name" value="Herpes virus serine proteinase, assemblin"/>
    <property type="match status" value="1"/>
</dbReference>
<dbReference type="NCBIfam" id="TIGR01543">
    <property type="entry name" value="proheadase_HK97"/>
    <property type="match status" value="1"/>
</dbReference>
<dbReference type="AlphaFoldDB" id="A0A6J4LT07"/>
<keyword evidence="3" id="KW-0378">Hydrolase</keyword>
<gene>
    <name evidence="6" type="ORF">AVDCRST_MAG90-1853</name>
</gene>
<feature type="non-terminal residue" evidence="6">
    <location>
        <position position="1"/>
    </location>
</feature>
<proteinExistence type="predicted"/>
<evidence type="ECO:0000256" key="1">
    <source>
        <dbReference type="ARBA" id="ARBA00022612"/>
    </source>
</evidence>
<feature type="domain" description="Prohead serine protease" evidence="5">
    <location>
        <begin position="10"/>
        <end position="145"/>
    </location>
</feature>
<dbReference type="Pfam" id="PF04586">
    <property type="entry name" value="Peptidase_S78"/>
    <property type="match status" value="1"/>
</dbReference>
<protein>
    <submittedName>
        <fullName evidence="6">Gene Transfer Agent prohead protease</fullName>
    </submittedName>
</protein>
<evidence type="ECO:0000256" key="2">
    <source>
        <dbReference type="ARBA" id="ARBA00022670"/>
    </source>
</evidence>
<organism evidence="6">
    <name type="scientific">uncultured Microvirga sp</name>
    <dbReference type="NCBI Taxonomy" id="412392"/>
    <lineage>
        <taxon>Bacteria</taxon>
        <taxon>Pseudomonadati</taxon>
        <taxon>Pseudomonadota</taxon>
        <taxon>Alphaproteobacteria</taxon>
        <taxon>Hyphomicrobiales</taxon>
        <taxon>Methylobacteriaceae</taxon>
        <taxon>Microvirga</taxon>
        <taxon>environmental samples</taxon>
    </lineage>
</organism>
<keyword evidence="2 6" id="KW-0645">Protease</keyword>
<dbReference type="GO" id="GO:0006508">
    <property type="term" value="P:proteolysis"/>
    <property type="evidence" value="ECO:0007669"/>
    <property type="project" value="UniProtKB-KW"/>
</dbReference>
<dbReference type="EMBL" id="CADCUC010000368">
    <property type="protein sequence ID" value="CAA9339065.1"/>
    <property type="molecule type" value="Genomic_DNA"/>
</dbReference>
<keyword evidence="1" id="KW-1188">Viral release from host cell</keyword>
<name>A0A6J4LT07_9HYPH</name>
<dbReference type="InterPro" id="IPR054613">
    <property type="entry name" value="Peptidase_S78_dom"/>
</dbReference>
<evidence type="ECO:0000259" key="5">
    <source>
        <dbReference type="Pfam" id="PF04586"/>
    </source>
</evidence>
<feature type="region of interest" description="Disordered" evidence="4">
    <location>
        <begin position="140"/>
        <end position="228"/>
    </location>
</feature>
<evidence type="ECO:0000313" key="6">
    <source>
        <dbReference type="EMBL" id="CAA9339065.1"/>
    </source>
</evidence>
<dbReference type="InterPro" id="IPR006433">
    <property type="entry name" value="Prohead_protease"/>
</dbReference>
<evidence type="ECO:0000256" key="3">
    <source>
        <dbReference type="ARBA" id="ARBA00022801"/>
    </source>
</evidence>
<reference evidence="6" key="1">
    <citation type="submission" date="2020-02" db="EMBL/GenBank/DDBJ databases">
        <authorList>
            <person name="Meier V. D."/>
        </authorList>
    </citation>
    <scope>NUCLEOTIDE SEQUENCE</scope>
    <source>
        <strain evidence="6">AVDCRST_MAG90</strain>
    </source>
</reference>
<evidence type="ECO:0000256" key="4">
    <source>
        <dbReference type="SAM" id="MobiDB-lite"/>
    </source>
</evidence>
<dbReference type="GO" id="GO:0008233">
    <property type="term" value="F:peptidase activity"/>
    <property type="evidence" value="ECO:0007669"/>
    <property type="project" value="UniProtKB-KW"/>
</dbReference>
<sequence>APVVAVGQDGVFEGYASLLGVPDLGKDVVSPGAFAESLARRGVSGVRLLFQHDPAAPLGRWVSIAEDARGLRVRGKLNLAVARAREIHALLREGAIDGLSIGFRVERARNERATGLRRLEKLDLWEISIVTFPMLPGARVSGVKRTDKPSPSRGEGPGRAHPLRQPAAVRLTGAGHLQEGRPSCRHRSTSNSLSTGREPINDHPTFRSGYKVHPKRAKSRENSILARR</sequence>